<evidence type="ECO:0000313" key="2">
    <source>
        <dbReference type="EMBL" id="KAL0638653.1"/>
    </source>
</evidence>
<evidence type="ECO:0000256" key="1">
    <source>
        <dbReference type="SAM" id="MobiDB-lite"/>
    </source>
</evidence>
<feature type="region of interest" description="Disordered" evidence="1">
    <location>
        <begin position="851"/>
        <end position="884"/>
    </location>
</feature>
<protein>
    <recommendedName>
        <fullName evidence="4">F-box domain-containing protein</fullName>
    </recommendedName>
</protein>
<dbReference type="EMBL" id="JBBBZM010000020">
    <property type="protein sequence ID" value="KAL0638653.1"/>
    <property type="molecule type" value="Genomic_DNA"/>
</dbReference>
<evidence type="ECO:0000313" key="3">
    <source>
        <dbReference type="Proteomes" id="UP001447188"/>
    </source>
</evidence>
<feature type="compositionally biased region" description="Polar residues" evidence="1">
    <location>
        <begin position="399"/>
        <end position="415"/>
    </location>
</feature>
<name>A0ABR3GRU0_9PEZI</name>
<keyword evidence="3" id="KW-1185">Reference proteome</keyword>
<organism evidence="2 3">
    <name type="scientific">Discina gigas</name>
    <dbReference type="NCBI Taxonomy" id="1032678"/>
    <lineage>
        <taxon>Eukaryota</taxon>
        <taxon>Fungi</taxon>
        <taxon>Dikarya</taxon>
        <taxon>Ascomycota</taxon>
        <taxon>Pezizomycotina</taxon>
        <taxon>Pezizomycetes</taxon>
        <taxon>Pezizales</taxon>
        <taxon>Discinaceae</taxon>
        <taxon>Discina</taxon>
    </lineage>
</organism>
<feature type="compositionally biased region" description="Low complexity" evidence="1">
    <location>
        <begin position="256"/>
        <end position="266"/>
    </location>
</feature>
<feature type="region of interest" description="Disordered" evidence="1">
    <location>
        <begin position="394"/>
        <end position="426"/>
    </location>
</feature>
<sequence>MQVLPPPPASRGPDILTNPVILESILPELPHLSDILSLQLVSRQLYLLVQPLHPLYAREISLAHIPHVRNKDLVTVLHRSLRPGPSTQRRLLADGRTVTVGEGMGKAYVGPWRFLRVITLTGTSISSRSVKLLIAASSGGKIPGLPELLRERQPAMPGNLDPAIDALGITSGFFAKEFGAVSPGAYRLLADQSLRLDKLCVTDCPEVDISDINNFLKKILIVVTAPKRRELRLRASQLAAAQQQQNAPPAGPGAPPGFLAAQQQQMQPAQEDLTSIPYPLPATVDELADFGLPCLSLRRLEVANVKGLWVDPPERFRNKREWNYSKDCPYGRHIGSLNSIAGCLGLDVDVLFCQGAGCATSSDNGRWRQNNPHGFDVDDFDAFDGIIPDLANAREHNPQAPSQTGESTASAASNDRNNHRRTYHYPLPRLPGERILMTEDGRVFRIPRHAIPNQQNQAAQAQQQQHAINLFQAAMNAQLPAQAPVGAQGVAVAPPPGPAHAAGNAAAVALGVHQNVWNAWAAGLGGGNGGNGNLDANGGAANGWASNLFLQDPAQYGLGVWQQPQQQDNQTQTTAANGQTLMQTLMQNFPGTPGATTNPTPVTVTPQQPQQQDGGGPVPQASSVEEVVDTDIAAATNSSIADFSQGDSNTDQGNTTIVISDDIVPADAGSSTGISGNGEGPSTVPNSAIWQSHLTADGVQTPPYNQHLSPTIMSWNSAVGPPPSTAGPSSVAGPSSAALPPPPTQASVIDPPWASFLTTIPTIQTPLNPAATVAGHPNLFPLPAYPPLFPTANITGNHLPLGQNLTIPATATATVTATAQVQDPALATMAAVNVPTNANVNLAPFAHLLQTHPQNVSLPRRRNNSPGGSRGGTGQTGARPGRRIAMLDGPRGLCEGCGREVWLCDSCNRYWVVTCGGCAAKQ</sequence>
<proteinExistence type="predicted"/>
<accession>A0ABR3GRU0</accession>
<comment type="caution">
    <text evidence="2">The sequence shown here is derived from an EMBL/GenBank/DDBJ whole genome shotgun (WGS) entry which is preliminary data.</text>
</comment>
<reference evidence="2 3" key="1">
    <citation type="submission" date="2024-02" db="EMBL/GenBank/DDBJ databases">
        <title>Discinaceae phylogenomics.</title>
        <authorList>
            <person name="Dirks A.C."/>
            <person name="James T.Y."/>
        </authorList>
    </citation>
    <scope>NUCLEOTIDE SEQUENCE [LARGE SCALE GENOMIC DNA]</scope>
    <source>
        <strain evidence="2 3">ACD0624</strain>
    </source>
</reference>
<feature type="region of interest" description="Disordered" evidence="1">
    <location>
        <begin position="586"/>
        <end position="622"/>
    </location>
</feature>
<gene>
    <name evidence="2" type="ORF">Q9L58_002380</name>
</gene>
<evidence type="ECO:0008006" key="4">
    <source>
        <dbReference type="Google" id="ProtNLM"/>
    </source>
</evidence>
<feature type="compositionally biased region" description="Low complexity" evidence="1">
    <location>
        <begin position="726"/>
        <end position="738"/>
    </location>
</feature>
<feature type="region of interest" description="Disordered" evidence="1">
    <location>
        <begin position="718"/>
        <end position="747"/>
    </location>
</feature>
<feature type="region of interest" description="Disordered" evidence="1">
    <location>
        <begin position="240"/>
        <end position="266"/>
    </location>
</feature>
<feature type="compositionally biased region" description="Low complexity" evidence="1">
    <location>
        <begin position="590"/>
        <end position="612"/>
    </location>
</feature>
<dbReference type="Proteomes" id="UP001447188">
    <property type="component" value="Unassembled WGS sequence"/>
</dbReference>